<evidence type="ECO:0000256" key="5">
    <source>
        <dbReference type="ARBA" id="ARBA00023242"/>
    </source>
</evidence>
<keyword evidence="4" id="KW-0508">mRNA splicing</keyword>
<dbReference type="STRING" id="658196.A0A397THA8"/>
<dbReference type="InterPro" id="IPR031801">
    <property type="entry name" value="VIR_N"/>
</dbReference>
<evidence type="ECO:0000313" key="7">
    <source>
        <dbReference type="EMBL" id="RIA94381.1"/>
    </source>
</evidence>
<evidence type="ECO:0000256" key="2">
    <source>
        <dbReference type="ARBA" id="ARBA00008371"/>
    </source>
</evidence>
<feature type="domain" description="Virilizer N-terminal" evidence="6">
    <location>
        <begin position="13"/>
        <end position="230"/>
    </location>
</feature>
<evidence type="ECO:0000256" key="3">
    <source>
        <dbReference type="ARBA" id="ARBA00022664"/>
    </source>
</evidence>
<reference evidence="7 8" key="1">
    <citation type="submission" date="2018-06" db="EMBL/GenBank/DDBJ databases">
        <title>Comparative genomics reveals the genomic features of Rhizophagus irregularis, R. cerebriforme, R. diaphanum and Gigaspora rosea, and their symbiotic lifestyle signature.</title>
        <authorList>
            <person name="Morin E."/>
            <person name="San Clemente H."/>
            <person name="Chen E.C.H."/>
            <person name="De La Providencia I."/>
            <person name="Hainaut M."/>
            <person name="Kuo A."/>
            <person name="Kohler A."/>
            <person name="Murat C."/>
            <person name="Tang N."/>
            <person name="Roy S."/>
            <person name="Loubradou J."/>
            <person name="Henrissat B."/>
            <person name="Grigoriev I.V."/>
            <person name="Corradi N."/>
            <person name="Roux C."/>
            <person name="Martin F.M."/>
        </authorList>
    </citation>
    <scope>NUCLEOTIDE SEQUENCE [LARGE SCALE GENOMIC DNA]</scope>
    <source>
        <strain evidence="7 8">DAOM 227022</strain>
    </source>
</reference>
<dbReference type="GO" id="GO:0005634">
    <property type="term" value="C:nucleus"/>
    <property type="evidence" value="ECO:0007669"/>
    <property type="project" value="UniProtKB-SubCell"/>
</dbReference>
<accession>A0A397THA8</accession>
<dbReference type="EMBL" id="QKYT01000082">
    <property type="protein sequence ID" value="RIA94381.1"/>
    <property type="molecule type" value="Genomic_DNA"/>
</dbReference>
<dbReference type="GO" id="GO:0008380">
    <property type="term" value="P:RNA splicing"/>
    <property type="evidence" value="ECO:0007669"/>
    <property type="project" value="UniProtKB-KW"/>
</dbReference>
<keyword evidence="5" id="KW-0539">Nucleus</keyword>
<organism evidence="7 8">
    <name type="scientific">Glomus cerebriforme</name>
    <dbReference type="NCBI Taxonomy" id="658196"/>
    <lineage>
        <taxon>Eukaryota</taxon>
        <taxon>Fungi</taxon>
        <taxon>Fungi incertae sedis</taxon>
        <taxon>Mucoromycota</taxon>
        <taxon>Glomeromycotina</taxon>
        <taxon>Glomeromycetes</taxon>
        <taxon>Glomerales</taxon>
        <taxon>Glomeraceae</taxon>
        <taxon>Glomus</taxon>
    </lineage>
</organism>
<gene>
    <name evidence="7" type="ORF">C1645_567802</name>
</gene>
<protein>
    <recommendedName>
        <fullName evidence="6">Virilizer N-terminal domain-containing protein</fullName>
    </recommendedName>
</protein>
<dbReference type="Proteomes" id="UP000265703">
    <property type="component" value="Unassembled WGS sequence"/>
</dbReference>
<name>A0A397THA8_9GLOM</name>
<evidence type="ECO:0000259" key="6">
    <source>
        <dbReference type="Pfam" id="PF15912"/>
    </source>
</evidence>
<keyword evidence="3" id="KW-0507">mRNA processing</keyword>
<evidence type="ECO:0000313" key="8">
    <source>
        <dbReference type="Proteomes" id="UP000265703"/>
    </source>
</evidence>
<dbReference type="PANTHER" id="PTHR23185:SF0">
    <property type="entry name" value="PROTEIN VIRILIZER HOMOLOG"/>
    <property type="match status" value="1"/>
</dbReference>
<evidence type="ECO:0000256" key="1">
    <source>
        <dbReference type="ARBA" id="ARBA00004123"/>
    </source>
</evidence>
<comment type="caution">
    <text evidence="7">The sequence shown here is derived from an EMBL/GenBank/DDBJ whole genome shotgun (WGS) entry which is preliminary data.</text>
</comment>
<dbReference type="GO" id="GO:0006397">
    <property type="term" value="P:mRNA processing"/>
    <property type="evidence" value="ECO:0007669"/>
    <property type="project" value="UniProtKB-KW"/>
</dbReference>
<sequence>MTAEIVSSVQKSGSQLLFFDTLTASNFSNDELPTECIRFHQRVVLSEIRVVPKHFRPFKGSRKNDHVGQTSPNKFDLNLLIHKTLTADSAKPPEKRPPTLPLHPLTISFDEKKGFLSYDVTLLPEATTRFIILRGNYQSVTLCIYGRVMESGKSHNIKSKDQLSSSTISESQHNKKDNLDTFFLNGTDLTNTKQFTEIVQSSSIGNSIELKAEDDDSLGNISIKKENEEKIDEMNSTRPQEFYNHDVNIMDNVQTEQSIPVINSNSSVQIPGETTEDQFVTPMEEDTFYLDDGHRDTNSDADRIGTLLNKDRVGTFRILSPAKAVDFSVWDLDDKLSRDVLVYHTSPDETLLSQVSQSVSKTMFKKAWDEFNNYVKQIHSFLSMMNTDNKNKMKFNSYTERTSISFEELLHQMNNVIVEGFLWAKHNEIRYDDELNTVYKGVLFALDMTTGKVKITDCFVFT</sequence>
<proteinExistence type="inferred from homology"/>
<dbReference type="OrthoDB" id="2398859at2759"/>
<dbReference type="GO" id="GO:0003723">
    <property type="term" value="F:RNA binding"/>
    <property type="evidence" value="ECO:0007669"/>
    <property type="project" value="TreeGrafter"/>
</dbReference>
<dbReference type="AlphaFoldDB" id="A0A397THA8"/>
<dbReference type="InterPro" id="IPR026736">
    <property type="entry name" value="Virilizer"/>
</dbReference>
<dbReference type="Pfam" id="PF15912">
    <property type="entry name" value="VIR_N"/>
    <property type="match status" value="1"/>
</dbReference>
<dbReference type="PANTHER" id="PTHR23185">
    <property type="entry name" value="PROTEIN VIRILIZER HOMOLOG"/>
    <property type="match status" value="1"/>
</dbReference>
<evidence type="ECO:0000256" key="4">
    <source>
        <dbReference type="ARBA" id="ARBA00023187"/>
    </source>
</evidence>
<dbReference type="GO" id="GO:0036396">
    <property type="term" value="C:RNA N6-methyladenosine methyltransferase complex"/>
    <property type="evidence" value="ECO:0007669"/>
    <property type="project" value="TreeGrafter"/>
</dbReference>
<comment type="subcellular location">
    <subcellularLocation>
        <location evidence="1">Nucleus</location>
    </subcellularLocation>
</comment>
<keyword evidence="8" id="KW-1185">Reference proteome</keyword>
<comment type="similarity">
    <text evidence="2">Belongs to the vir family.</text>
</comment>